<dbReference type="Proteomes" id="UP000021315">
    <property type="component" value="Unassembled WGS sequence"/>
</dbReference>
<dbReference type="GO" id="GO:0006537">
    <property type="term" value="P:glutamate biosynthetic process"/>
    <property type="evidence" value="ECO:0007669"/>
    <property type="project" value="InterPro"/>
</dbReference>
<dbReference type="PANTHER" id="PTHR43819:SF1">
    <property type="entry name" value="ARCHAEAL-TYPE GLUTAMATE SYNTHASE [NADPH]"/>
    <property type="match status" value="1"/>
</dbReference>
<dbReference type="EMBL" id="JDST02000061">
    <property type="protein sequence ID" value="KFB76190.1"/>
    <property type="molecule type" value="Genomic_DNA"/>
</dbReference>
<dbReference type="SUPFAM" id="SSF51395">
    <property type="entry name" value="FMN-linked oxidoreductases"/>
    <property type="match status" value="1"/>
</dbReference>
<organism evidence="5 6">
    <name type="scientific">Candidatus Accumulibacter cognatus</name>
    <dbReference type="NCBI Taxonomy" id="2954383"/>
    <lineage>
        <taxon>Bacteria</taxon>
        <taxon>Pseudomonadati</taxon>
        <taxon>Pseudomonadota</taxon>
        <taxon>Betaproteobacteria</taxon>
        <taxon>Candidatus Accumulibacter</taxon>
    </lineage>
</organism>
<accession>A0A080M6T2</accession>
<evidence type="ECO:0000256" key="1">
    <source>
        <dbReference type="ARBA" id="ARBA00009716"/>
    </source>
</evidence>
<dbReference type="EC" id="1.4.1.13" evidence="5"/>
<comment type="similarity">
    <text evidence="1 2">Belongs to the glutamate synthase family.</text>
</comment>
<proteinExistence type="inferred from homology"/>
<comment type="caution">
    <text evidence="5">The sequence shown here is derived from an EMBL/GenBank/DDBJ whole genome shotgun (WGS) entry which is preliminary data.</text>
</comment>
<protein>
    <submittedName>
        <fullName evidence="5">Glutamate synthase [NADPH] large chain</fullName>
        <ecNumber evidence="5">1.4.1.13</ecNumber>
    </submittedName>
</protein>
<sequence>MLDLLLVGLGVMLALALVGGLVYLYVQDVRQEKHAVLRNFPLVGHLRYFFETLGEYFRQYFFLGDRDEMPFDRATRSWVYRMAKNEGGIIGFGSTYRIHTPGALIFVNAPFPVLDEEKQATPALAIGEDYCRTPFIGRSLVNISAMSFGAISQPAVRALSHGAAAAGCWLDTGEGGLSPYHLEGGCDIIFQIGTAKYGVRDGNGELSDERLRELAAQASVRAFEIKLSQGAKPGKGGVLPGNKVTPEIARIRGISEGRDSLSPNRHRDIANIDELLDQVEHVRAITGKPVGVKTAIGGERFIKELTAAVAHRGLQAAPDFLTIDGGEGGSGAAPQALADHMALSIDEALPLVVDALLANGLRERIRIIAAGQLVTPARVAWALATGADFINTARGFMFSLGCIQALRCHTNTCPTGVTTHDPRLQRGLFVEDKATRVASYCRNMNKEIEMIAHSCGLCHARELHREHVRIVQPSGQSIALDRLHPYPGTSPRNQSAAATMASRSSP</sequence>
<dbReference type="AlphaFoldDB" id="A0A080M6T2"/>
<feature type="domain" description="Glutamate synthase" evidence="4">
    <location>
        <begin position="125"/>
        <end position="456"/>
    </location>
</feature>
<dbReference type="PIRSF" id="PIRSF006429">
    <property type="entry name" value="GOGAT_lg_2"/>
    <property type="match status" value="1"/>
</dbReference>
<dbReference type="InterPro" id="IPR002932">
    <property type="entry name" value="Glu_synthdom"/>
</dbReference>
<feature type="compositionally biased region" description="Polar residues" evidence="3">
    <location>
        <begin position="490"/>
        <end position="506"/>
    </location>
</feature>
<name>A0A080M6T2_9PROT</name>
<dbReference type="RefSeq" id="WP_034950381.1">
    <property type="nucleotide sequence ID" value="NZ_JDST02000061.1"/>
</dbReference>
<dbReference type="Gene3D" id="3.20.20.70">
    <property type="entry name" value="Aldolase class I"/>
    <property type="match status" value="1"/>
</dbReference>
<evidence type="ECO:0000313" key="5">
    <source>
        <dbReference type="EMBL" id="KFB76190.1"/>
    </source>
</evidence>
<gene>
    <name evidence="5" type="primary">gltA_3</name>
    <name evidence="5" type="ORF">AW06_002758</name>
</gene>
<evidence type="ECO:0000256" key="2">
    <source>
        <dbReference type="PIRNR" id="PIRNR006429"/>
    </source>
</evidence>
<evidence type="ECO:0000313" key="6">
    <source>
        <dbReference type="Proteomes" id="UP000021315"/>
    </source>
</evidence>
<keyword evidence="6" id="KW-1185">Reference proteome</keyword>
<dbReference type="InterPro" id="IPR024188">
    <property type="entry name" value="GltB"/>
</dbReference>
<dbReference type="Pfam" id="PF01645">
    <property type="entry name" value="Glu_synthase"/>
    <property type="match status" value="1"/>
</dbReference>
<dbReference type="PANTHER" id="PTHR43819">
    <property type="entry name" value="ARCHAEAL-TYPE GLUTAMATE SYNTHASE [NADPH]"/>
    <property type="match status" value="1"/>
</dbReference>
<dbReference type="InterPro" id="IPR013785">
    <property type="entry name" value="Aldolase_TIM"/>
</dbReference>
<feature type="region of interest" description="Disordered" evidence="3">
    <location>
        <begin position="485"/>
        <end position="506"/>
    </location>
</feature>
<keyword evidence="5" id="KW-0560">Oxidoreductase</keyword>
<evidence type="ECO:0000256" key="3">
    <source>
        <dbReference type="SAM" id="MobiDB-lite"/>
    </source>
</evidence>
<evidence type="ECO:0000259" key="4">
    <source>
        <dbReference type="Pfam" id="PF01645"/>
    </source>
</evidence>
<dbReference type="STRING" id="1453999.AW06_002758"/>
<dbReference type="GO" id="GO:0004355">
    <property type="term" value="F:glutamate synthase (NADPH) activity"/>
    <property type="evidence" value="ECO:0007669"/>
    <property type="project" value="UniProtKB-EC"/>
</dbReference>
<reference evidence="5" key="1">
    <citation type="submission" date="2014-02" db="EMBL/GenBank/DDBJ databases">
        <title>Expanding our view of genomic diversity in Candidatus Accumulibacter clades.</title>
        <authorList>
            <person name="Skennerton C.T."/>
            <person name="Barr J.J."/>
            <person name="Slater F.R."/>
            <person name="Bond P.L."/>
            <person name="Tyson G.W."/>
        </authorList>
    </citation>
    <scope>NUCLEOTIDE SEQUENCE [LARGE SCALE GENOMIC DNA]</scope>
</reference>
<dbReference type="CDD" id="cd02808">
    <property type="entry name" value="GltS_FMN"/>
    <property type="match status" value="1"/>
</dbReference>